<feature type="region of interest" description="Disordered" evidence="1">
    <location>
        <begin position="1"/>
        <end position="143"/>
    </location>
</feature>
<gene>
    <name evidence="2" type="ORF">PDE_08396</name>
</gene>
<evidence type="ECO:0000256" key="1">
    <source>
        <dbReference type="SAM" id="MobiDB-lite"/>
    </source>
</evidence>
<dbReference type="OrthoDB" id="5089392at2759"/>
<protein>
    <submittedName>
        <fullName evidence="2">Uncharacterized protein</fullName>
    </submittedName>
</protein>
<accession>S7ZSP9</accession>
<evidence type="ECO:0000313" key="2">
    <source>
        <dbReference type="EMBL" id="EPS33434.1"/>
    </source>
</evidence>
<feature type="compositionally biased region" description="Low complexity" evidence="1">
    <location>
        <begin position="1"/>
        <end position="30"/>
    </location>
</feature>
<feature type="compositionally biased region" description="Basic and acidic residues" evidence="1">
    <location>
        <begin position="31"/>
        <end position="40"/>
    </location>
</feature>
<name>S7ZSP9_PENO1</name>
<feature type="compositionally biased region" description="Polar residues" evidence="1">
    <location>
        <begin position="53"/>
        <end position="63"/>
    </location>
</feature>
<dbReference type="PhylomeDB" id="S7ZSP9"/>
<dbReference type="eggNOG" id="ENOG502RNUG">
    <property type="taxonomic scope" value="Eukaryota"/>
</dbReference>
<dbReference type="Proteomes" id="UP000019376">
    <property type="component" value="Unassembled WGS sequence"/>
</dbReference>
<feature type="compositionally biased region" description="Polar residues" evidence="1">
    <location>
        <begin position="121"/>
        <end position="137"/>
    </location>
</feature>
<dbReference type="EMBL" id="KB644415">
    <property type="protein sequence ID" value="EPS33434.1"/>
    <property type="molecule type" value="Genomic_DNA"/>
</dbReference>
<organism evidence="2 3">
    <name type="scientific">Penicillium oxalicum (strain 114-2 / CGMCC 5302)</name>
    <name type="common">Penicillium decumbens</name>
    <dbReference type="NCBI Taxonomy" id="933388"/>
    <lineage>
        <taxon>Eukaryota</taxon>
        <taxon>Fungi</taxon>
        <taxon>Dikarya</taxon>
        <taxon>Ascomycota</taxon>
        <taxon>Pezizomycotina</taxon>
        <taxon>Eurotiomycetes</taxon>
        <taxon>Eurotiomycetidae</taxon>
        <taxon>Eurotiales</taxon>
        <taxon>Aspergillaceae</taxon>
        <taxon>Penicillium</taxon>
    </lineage>
</organism>
<feature type="compositionally biased region" description="Basic and acidic residues" evidence="1">
    <location>
        <begin position="80"/>
        <end position="90"/>
    </location>
</feature>
<proteinExistence type="predicted"/>
<reference evidence="2 3" key="1">
    <citation type="journal article" date="2013" name="PLoS ONE">
        <title>Genomic and secretomic analyses reveal unique features of the lignocellulolytic enzyme system of Penicillium decumbens.</title>
        <authorList>
            <person name="Liu G."/>
            <person name="Zhang L."/>
            <person name="Wei X."/>
            <person name="Zou G."/>
            <person name="Qin Y."/>
            <person name="Ma L."/>
            <person name="Li J."/>
            <person name="Zheng H."/>
            <person name="Wang S."/>
            <person name="Wang C."/>
            <person name="Xun L."/>
            <person name="Zhao G.-P."/>
            <person name="Zhou Z."/>
            <person name="Qu Y."/>
        </authorList>
    </citation>
    <scope>NUCLEOTIDE SEQUENCE [LARGE SCALE GENOMIC DNA]</scope>
    <source>
        <strain evidence="3">114-2 / CGMCC 5302</strain>
    </source>
</reference>
<feature type="compositionally biased region" description="Low complexity" evidence="1">
    <location>
        <begin position="91"/>
        <end position="102"/>
    </location>
</feature>
<evidence type="ECO:0000313" key="3">
    <source>
        <dbReference type="Proteomes" id="UP000019376"/>
    </source>
</evidence>
<keyword evidence="3" id="KW-1185">Reference proteome</keyword>
<dbReference type="AlphaFoldDB" id="S7ZSP9"/>
<dbReference type="HOGENOM" id="CLU_126682_0_0_1"/>
<sequence length="188" mass="21114">MPSNGPNKSNKSNNYPARSQSLSSGTTSSSRETHHSDDKRRGRRFTNPLVSKLSRSSQKSPASLNLPKSHRRHRSASVESNHHDIARRSFSDSSTLTSSSLDINRAFGSQSPTRMAFHPLGSQSPRQEQAGHTQSETIGRKHCNDYRRYNGTVQQYGRHSNDWLFGGFSVRETVRDGIDKLRHHGKES</sequence>